<feature type="compositionally biased region" description="Basic and acidic residues" evidence="1">
    <location>
        <begin position="63"/>
        <end position="79"/>
    </location>
</feature>
<dbReference type="OMA" id="RFKSKCC"/>
<dbReference type="AlphaFoldDB" id="A0A7M7HF51"/>
<dbReference type="GeneID" id="764109"/>
<evidence type="ECO:0008006" key="4">
    <source>
        <dbReference type="Google" id="ProtNLM"/>
    </source>
</evidence>
<reference evidence="2" key="2">
    <citation type="submission" date="2021-01" db="UniProtKB">
        <authorList>
            <consortium name="EnsemblMetazoa"/>
        </authorList>
    </citation>
    <scope>IDENTIFICATION</scope>
</reference>
<feature type="compositionally biased region" description="Basic residues" evidence="1">
    <location>
        <begin position="128"/>
        <end position="138"/>
    </location>
</feature>
<dbReference type="PANTHER" id="PTHR20988">
    <property type="entry name" value="TRANSMEMBRANE PROTEIN 183A-RELATED"/>
    <property type="match status" value="1"/>
</dbReference>
<name>A0A7M7HF51_STRPU</name>
<dbReference type="RefSeq" id="XP_011661784.2">
    <property type="nucleotide sequence ID" value="XM_011663482.2"/>
</dbReference>
<dbReference type="KEGG" id="spu:764109"/>
<feature type="region of interest" description="Disordered" evidence="1">
    <location>
        <begin position="108"/>
        <end position="146"/>
    </location>
</feature>
<reference evidence="3" key="1">
    <citation type="submission" date="2015-02" db="EMBL/GenBank/DDBJ databases">
        <title>Genome sequencing for Strongylocentrotus purpuratus.</title>
        <authorList>
            <person name="Murali S."/>
            <person name="Liu Y."/>
            <person name="Vee V."/>
            <person name="English A."/>
            <person name="Wang M."/>
            <person name="Skinner E."/>
            <person name="Han Y."/>
            <person name="Muzny D.M."/>
            <person name="Worley K.C."/>
            <person name="Gibbs R.A."/>
        </authorList>
    </citation>
    <scope>NUCLEOTIDE SEQUENCE</scope>
</reference>
<evidence type="ECO:0000313" key="3">
    <source>
        <dbReference type="Proteomes" id="UP000007110"/>
    </source>
</evidence>
<dbReference type="EnsemblMetazoa" id="XM_011663482">
    <property type="protein sequence ID" value="XP_011661784"/>
    <property type="gene ID" value="LOC764109"/>
</dbReference>
<evidence type="ECO:0000313" key="2">
    <source>
        <dbReference type="EnsemblMetazoa" id="XP_011661784"/>
    </source>
</evidence>
<dbReference type="GO" id="GO:0019005">
    <property type="term" value="C:SCF ubiquitin ligase complex"/>
    <property type="evidence" value="ECO:0000318"/>
    <property type="project" value="GO_Central"/>
</dbReference>
<accession>A0A7M7HF51</accession>
<dbReference type="OrthoDB" id="5955317at2759"/>
<feature type="compositionally biased region" description="Acidic residues" evidence="1">
    <location>
        <begin position="112"/>
        <end position="124"/>
    </location>
</feature>
<dbReference type="Proteomes" id="UP000007110">
    <property type="component" value="Unassembled WGS sequence"/>
</dbReference>
<evidence type="ECO:0000256" key="1">
    <source>
        <dbReference type="SAM" id="MobiDB-lite"/>
    </source>
</evidence>
<dbReference type="InParanoid" id="A0A7M7HF51"/>
<organism evidence="2 3">
    <name type="scientific">Strongylocentrotus purpuratus</name>
    <name type="common">Purple sea urchin</name>
    <dbReference type="NCBI Taxonomy" id="7668"/>
    <lineage>
        <taxon>Eukaryota</taxon>
        <taxon>Metazoa</taxon>
        <taxon>Echinodermata</taxon>
        <taxon>Eleutherozoa</taxon>
        <taxon>Echinozoa</taxon>
        <taxon>Echinoidea</taxon>
        <taxon>Euechinoidea</taxon>
        <taxon>Echinacea</taxon>
        <taxon>Camarodonta</taxon>
        <taxon>Echinidea</taxon>
        <taxon>Strongylocentrotidae</taxon>
        <taxon>Strongylocentrotus</taxon>
    </lineage>
</organism>
<dbReference type="PANTHER" id="PTHR20988:SF2">
    <property type="entry name" value="TRANSMEMBRANE PROTEIN 183A-RELATED"/>
    <property type="match status" value="1"/>
</dbReference>
<feature type="region of interest" description="Disordered" evidence="1">
    <location>
        <begin position="49"/>
        <end position="79"/>
    </location>
</feature>
<keyword evidence="3" id="KW-1185">Reference proteome</keyword>
<proteinExistence type="predicted"/>
<protein>
    <recommendedName>
        <fullName evidence="4">Transmembrane protein 183</fullName>
    </recommendedName>
</protein>
<sequence>MPRRLKQRKGKTSVNQADFKLGDFADNPAAKLPSRVSKKTYHIKYDKTDLREETTSQVKSKLMTREPDSKVEQKKEKKMIEEDLAWDERDWDEKDLSDFETNASFSTRRQFDDEDNEEVAEEDVVLQRGKKASKKKMKKDPPPAHEGTRVYPTDLWYVLADYIRPEDITTFSCLCKAAYSITRTVSFWKKLYSRYLNSSTALPPYLQLGGKKHTRGLRAFVIRALYFLHEPYRLALNVTSPVGEGRSSPEAITDFTCLYTWSYGKLGHHCTHFMKLRLCNTEGAVPHIGACYDPSVFANDNRWECILRVHCEHFQDVPSAKIMGLQLVRSSVSVSANMRHHRVKLEFGRKGRRGLYVKSSIVPVFLDPVLKVDVLHWWHPQFRESSQRSIDKAVAENAANLRENNVWEGL</sequence>
<dbReference type="InterPro" id="IPR026509">
    <property type="entry name" value="TMEM183"/>
</dbReference>